<feature type="region of interest" description="Disordered" evidence="1">
    <location>
        <begin position="416"/>
        <end position="467"/>
    </location>
</feature>
<protein>
    <recommendedName>
        <fullName evidence="4">Tetratricopeptide repeat protein</fullName>
    </recommendedName>
</protein>
<dbReference type="KEGG" id="asla:NCTC11923_00807"/>
<dbReference type="Gene3D" id="1.25.40.10">
    <property type="entry name" value="Tetratricopeptide repeat domain"/>
    <property type="match status" value="2"/>
</dbReference>
<accession>A0A3S5EM47</accession>
<reference evidence="2 3" key="1">
    <citation type="submission" date="2018-12" db="EMBL/GenBank/DDBJ databases">
        <authorList>
            <consortium name="Pathogen Informatics"/>
        </authorList>
    </citation>
    <scope>NUCLEOTIDE SEQUENCE [LARGE SCALE GENOMIC DNA]</scope>
    <source>
        <strain evidence="2 3">NCTC11923</strain>
    </source>
</reference>
<sequence length="1019" mass="110923">MTTREDILERLAYAEALSYGPKASALIAEAVTWADALGEEDLQVATRLALTDGYQHGNEEWKALAPFVWNLARFQERPDLFDADQLRTLHWHFKWSVAVAAANPKVAKDQVRRLEASLEEFYRSQGASMHVVHGERASVAGLLGLEEEAAEELAAWRATPRDENSDCEGCDPMRQVAYAYRTEDWDLAVGTAVPILREDVGCDVQPQMMQSLVLLPLLATGRPKAAWDAHMRSYREIRRHPNALVSIGYHLEYLALVGKVDRGLELLRRHVEWLDQAESAHALLTALRGMSLVLREAERVGRGEEALGVAVPAETLWAPHPAMEESTTISQAYAEFSGWARHLAAAFDARNANTTISDHLERSLARAPLAGQDGTGAQIELLQTPEALPEPVPTCQPVPSGAEEFGFDSALGLVSLDSGGAGRGAGQENSPAPAPPPGADSADSADSEEADEPFPLVDLTRPAPVGDGETAVRRYARTLSQVGAGAEYFYIVDQAAVLDHLPEPGRAPDGLEAEASSLRASAYSRRTEYDRAIEERLRIRPLRESQSGVLGAVEVDIANLNEEMTADRQAGRDTTPERAGRIERVETMLSVVAGRLERLLGPEDPAAPSAPADLATADPDLVDSCILAADVLSDIAGVLASLEAKEPGLRAVALMERAWLNVPVELHAEDMRDAVDMARAEILAECGEVVEACQLAEEVMRRHDIMPLPTALRGRRLLGVASMEVDQYEEAVKQFREHANTTMAMGMPFQTIASLLNLGQALGVAERFLESAEVLETALSRATSLQVPGMTLFIHQFLAQVHMGLGEHEGVLEHSLASAEALESAGRLAAAKEAYTNAATAAGNLDDNVQSSALFQRAAALEDVSTDLGRIEKGRMLRSAARALVDDLTVAMARSRLDDALAIMRQSQDTFMEVPDSEQYSMAWEQGDWHDDMSWILWRADETAQAIEHCEAAVEGYMSTDDRNSAARSLCLLASLHADRDDREAALAVCARVRELLAHPRWEGHDALAYVETVEDAFS</sequence>
<gene>
    <name evidence="2" type="ORF">NCTC11923_00807</name>
</gene>
<dbReference type="AlphaFoldDB" id="A0A3S5EM47"/>
<dbReference type="Proteomes" id="UP000276899">
    <property type="component" value="Chromosome"/>
</dbReference>
<keyword evidence="3" id="KW-1185">Reference proteome</keyword>
<evidence type="ECO:0000313" key="3">
    <source>
        <dbReference type="Proteomes" id="UP000276899"/>
    </source>
</evidence>
<name>A0A3S5EM47_9ACTO</name>
<proteinExistence type="predicted"/>
<dbReference type="EMBL" id="LR134363">
    <property type="protein sequence ID" value="VEG74185.1"/>
    <property type="molecule type" value="Genomic_DNA"/>
</dbReference>
<dbReference type="InterPro" id="IPR011990">
    <property type="entry name" value="TPR-like_helical_dom_sf"/>
</dbReference>
<evidence type="ECO:0000256" key="1">
    <source>
        <dbReference type="SAM" id="MobiDB-lite"/>
    </source>
</evidence>
<organism evidence="2 3">
    <name type="scientific">Actinomyces slackii</name>
    <dbReference type="NCBI Taxonomy" id="52774"/>
    <lineage>
        <taxon>Bacteria</taxon>
        <taxon>Bacillati</taxon>
        <taxon>Actinomycetota</taxon>
        <taxon>Actinomycetes</taxon>
        <taxon>Actinomycetales</taxon>
        <taxon>Actinomycetaceae</taxon>
        <taxon>Actinomyces</taxon>
    </lineage>
</organism>
<evidence type="ECO:0008006" key="4">
    <source>
        <dbReference type="Google" id="ProtNLM"/>
    </source>
</evidence>
<evidence type="ECO:0000313" key="2">
    <source>
        <dbReference type="EMBL" id="VEG74185.1"/>
    </source>
</evidence>
<dbReference type="SUPFAM" id="SSF48452">
    <property type="entry name" value="TPR-like"/>
    <property type="match status" value="2"/>
</dbReference>
<dbReference type="STRING" id="1278298.GCA_000428685_01937"/>
<dbReference type="RefSeq" id="WP_026426972.1">
    <property type="nucleotide sequence ID" value="NZ_CBCRWE010000025.1"/>
</dbReference>
<feature type="compositionally biased region" description="Acidic residues" evidence="1">
    <location>
        <begin position="443"/>
        <end position="452"/>
    </location>
</feature>